<gene>
    <name evidence="3" type="ORF">BCR33DRAFT_735816</name>
</gene>
<accession>A0A1Y2CKV5</accession>
<keyword evidence="2" id="KW-0732">Signal</keyword>
<proteinExistence type="predicted"/>
<feature type="signal peptide" evidence="2">
    <location>
        <begin position="1"/>
        <end position="17"/>
    </location>
</feature>
<keyword evidence="4" id="KW-1185">Reference proteome</keyword>
<evidence type="ECO:0000313" key="3">
    <source>
        <dbReference type="EMBL" id="ORY47616.1"/>
    </source>
</evidence>
<feature type="chain" id="PRO_5012417871" evidence="2">
    <location>
        <begin position="18"/>
        <end position="259"/>
    </location>
</feature>
<organism evidence="3 4">
    <name type="scientific">Rhizoclosmatium globosum</name>
    <dbReference type="NCBI Taxonomy" id="329046"/>
    <lineage>
        <taxon>Eukaryota</taxon>
        <taxon>Fungi</taxon>
        <taxon>Fungi incertae sedis</taxon>
        <taxon>Chytridiomycota</taxon>
        <taxon>Chytridiomycota incertae sedis</taxon>
        <taxon>Chytridiomycetes</taxon>
        <taxon>Chytridiales</taxon>
        <taxon>Chytriomycetaceae</taxon>
        <taxon>Rhizoclosmatium</taxon>
    </lineage>
</organism>
<evidence type="ECO:0000256" key="2">
    <source>
        <dbReference type="SAM" id="SignalP"/>
    </source>
</evidence>
<dbReference type="Proteomes" id="UP000193642">
    <property type="component" value="Unassembled WGS sequence"/>
</dbReference>
<dbReference type="AlphaFoldDB" id="A0A1Y2CKV5"/>
<evidence type="ECO:0000313" key="4">
    <source>
        <dbReference type="Proteomes" id="UP000193642"/>
    </source>
</evidence>
<protein>
    <submittedName>
        <fullName evidence="3">Uncharacterized protein</fullName>
    </submittedName>
</protein>
<feature type="compositionally biased region" description="Pro residues" evidence="1">
    <location>
        <begin position="112"/>
        <end position="121"/>
    </location>
</feature>
<dbReference type="EMBL" id="MCGO01000013">
    <property type="protein sequence ID" value="ORY47616.1"/>
    <property type="molecule type" value="Genomic_DNA"/>
</dbReference>
<evidence type="ECO:0000256" key="1">
    <source>
        <dbReference type="SAM" id="MobiDB-lite"/>
    </source>
</evidence>
<comment type="caution">
    <text evidence="3">The sequence shown here is derived from an EMBL/GenBank/DDBJ whole genome shotgun (WGS) entry which is preliminary data.</text>
</comment>
<name>A0A1Y2CKV5_9FUNG</name>
<feature type="region of interest" description="Disordered" evidence="1">
    <location>
        <begin position="105"/>
        <end position="131"/>
    </location>
</feature>
<sequence>MLQTILLGLAFAYGCAAADQHNNTHTESAHVFSRDGYPDRLIGVGTDGTVWYKPFLANFQDWVPLQSSARVIDMVQWPDKSFVAVAGDNTLWLCPSVSFWEAESVHPTKKSNPPPPPPPHPKNSQDGWDSTAKHTMNNLIAASKTWSTGSSKYVPDSRVYATPQAPLQIGQSPPTSSRLLSATQGLNGPTANCLSCDECNKHVLPALLTIVGSFRYCDAFSLHLKHTIKLASVVVALFALLSQELDPMDLKPHIKIFQI</sequence>
<reference evidence="3 4" key="1">
    <citation type="submission" date="2016-07" db="EMBL/GenBank/DDBJ databases">
        <title>Pervasive Adenine N6-methylation of Active Genes in Fungi.</title>
        <authorList>
            <consortium name="DOE Joint Genome Institute"/>
            <person name="Mondo S.J."/>
            <person name="Dannebaum R.O."/>
            <person name="Kuo R.C."/>
            <person name="Labutti K."/>
            <person name="Haridas S."/>
            <person name="Kuo A."/>
            <person name="Salamov A."/>
            <person name="Ahrendt S.R."/>
            <person name="Lipzen A."/>
            <person name="Sullivan W."/>
            <person name="Andreopoulos W.B."/>
            <person name="Clum A."/>
            <person name="Lindquist E."/>
            <person name="Daum C."/>
            <person name="Ramamoorthy G.K."/>
            <person name="Gryganskyi A."/>
            <person name="Culley D."/>
            <person name="Magnuson J.K."/>
            <person name="James T.Y."/>
            <person name="O'Malley M.A."/>
            <person name="Stajich J.E."/>
            <person name="Spatafora J.W."/>
            <person name="Visel A."/>
            <person name="Grigoriev I.V."/>
        </authorList>
    </citation>
    <scope>NUCLEOTIDE SEQUENCE [LARGE SCALE GENOMIC DNA]</scope>
    <source>
        <strain evidence="3 4">JEL800</strain>
    </source>
</reference>